<dbReference type="PIRSF" id="PIRSF036389">
    <property type="entry name" value="IOR_B"/>
    <property type="match status" value="1"/>
</dbReference>
<dbReference type="InterPro" id="IPR006311">
    <property type="entry name" value="TAT_signal"/>
</dbReference>
<reference evidence="3" key="1">
    <citation type="journal article" date="2019" name="Int. J. Syst. Evol. Microbiol.">
        <title>The Global Catalogue of Microorganisms (GCM) 10K type strain sequencing project: providing services to taxonomists for standard genome sequencing and annotation.</title>
        <authorList>
            <consortium name="The Broad Institute Genomics Platform"/>
            <consortium name="The Broad Institute Genome Sequencing Center for Infectious Disease"/>
            <person name="Wu L."/>
            <person name="Ma J."/>
        </authorList>
    </citation>
    <scope>NUCLEOTIDE SEQUENCE [LARGE SCALE GENOMIC DNA]</scope>
    <source>
        <strain evidence="3">JCM 31890</strain>
    </source>
</reference>
<dbReference type="Pfam" id="PF20256">
    <property type="entry name" value="MoCoBD_2"/>
    <property type="match status" value="2"/>
</dbReference>
<proteinExistence type="predicted"/>
<comment type="caution">
    <text evidence="2">The sequence shown here is derived from an EMBL/GenBank/DDBJ whole genome shotgun (WGS) entry which is preliminary data.</text>
</comment>
<name>A0ABP8L911_9BURK</name>
<dbReference type="PANTHER" id="PTHR47495">
    <property type="entry name" value="ALDEHYDE DEHYDROGENASE"/>
    <property type="match status" value="1"/>
</dbReference>
<gene>
    <name evidence="2" type="ORF">GCM10023090_18240</name>
</gene>
<dbReference type="Gene3D" id="3.30.365.10">
    <property type="entry name" value="Aldehyde oxidase/xanthine dehydrogenase, molybdopterin binding domain"/>
    <property type="match status" value="4"/>
</dbReference>
<dbReference type="PANTHER" id="PTHR47495:SF2">
    <property type="entry name" value="ALDEHYDE DEHYDROGENASE"/>
    <property type="match status" value="1"/>
</dbReference>
<organism evidence="2 3">
    <name type="scientific">Acidovorax lacteus</name>
    <dbReference type="NCBI Taxonomy" id="1924988"/>
    <lineage>
        <taxon>Bacteria</taxon>
        <taxon>Pseudomonadati</taxon>
        <taxon>Pseudomonadota</taxon>
        <taxon>Betaproteobacteria</taxon>
        <taxon>Burkholderiales</taxon>
        <taxon>Comamonadaceae</taxon>
        <taxon>Acidovorax</taxon>
    </lineage>
</organism>
<dbReference type="SMART" id="SM01008">
    <property type="entry name" value="Ald_Xan_dh_C"/>
    <property type="match status" value="1"/>
</dbReference>
<dbReference type="PROSITE" id="PS51318">
    <property type="entry name" value="TAT"/>
    <property type="match status" value="1"/>
</dbReference>
<dbReference type="Gene3D" id="3.90.1170.50">
    <property type="entry name" value="Aldehyde oxidase/xanthine dehydrogenase, a/b hammerhead"/>
    <property type="match status" value="1"/>
</dbReference>
<dbReference type="SUPFAM" id="SSF56003">
    <property type="entry name" value="Molybdenum cofactor-binding domain"/>
    <property type="match status" value="2"/>
</dbReference>
<dbReference type="InterPro" id="IPR000674">
    <property type="entry name" value="Ald_Oxase/Xan_DH_a/b"/>
</dbReference>
<dbReference type="InterPro" id="IPR052516">
    <property type="entry name" value="N-heterocyclic_Hydroxylase"/>
</dbReference>
<dbReference type="RefSeq" id="WP_345063676.1">
    <property type="nucleotide sequence ID" value="NZ_BAABEX010000011.1"/>
</dbReference>
<dbReference type="InterPro" id="IPR046867">
    <property type="entry name" value="AldOxase/xan_DH_MoCoBD2"/>
</dbReference>
<sequence>MARRRTFLLAGAAAAGALVIGWGVTPPRQRLHASAQPPAAEGATTLNGWLVITPDHQVTVLMARAEMGQGTHTGLAAILAEELDADWSQVRVAMAPIDDIYNNLATVVDGLPFHPNQEGTLKSLAGWLTAKTMREIGAMVTGGSSSIKDLWLPMREAGAHARALLVAAAAERWKVPAADITVRGGVVAHASGPQARFGDLAAAAAGQKAPRTPVLKQPQDFRLAGQPLRRIEAAGKLDGSARFGIDALPEGLLYASVVLCPTRGGQVSGVRADGARAVAGVRRTVVLPPRNGASGGVAVIADTPFHAQKGAAQVQVDWQHGPAAEFSSDGALRQLRQRLETAEGFAFHRQGDADKALGSAAKVVKADYEAPYLAHAALEPINATAQVADGRCTLWLSTQVPDLVRSAVAKALAIDESAVEVHQLLLGGGFGRRLEVDYAVQAALVAQAADGAPVQTIWSRAQDIQHDFYRPACVARFQAGLDDQQRLVAWHNISVGQAIVPQVMDRVFGLPGGGPDKTASEGAFDQPYEWPHAYIAHETVEFPWPVGFWRSVGHSHQAFFKECFLDEVALAAGQDPVAFRAALLKQHPRHLAVLKLAADKAGWGQPLAPTADGRPRARGVALHQSFGSVVAQVAEVSVGADKAIRVHRVVCAVDCGYPVNPNLIAQQMEGAVVFGLSAALWGEVRIERGQVQQSNYHDVPLLRMADCPVVETHIVPSTGHPEGVGEPGVPPIAPAVANALAALTGQRLRRLPLQLA</sequence>
<protein>
    <submittedName>
        <fullName evidence="2">Xanthine dehydrogenase family protein molybdopterin-binding subunit</fullName>
    </submittedName>
</protein>
<feature type="domain" description="Aldehyde oxidase/xanthine dehydrogenase a/b hammerhead" evidence="1">
    <location>
        <begin position="238"/>
        <end position="322"/>
    </location>
</feature>
<dbReference type="InterPro" id="IPR012368">
    <property type="entry name" value="OxRdtase_Mopterin-bd_su_IorB"/>
</dbReference>
<dbReference type="EMBL" id="BAABEX010000011">
    <property type="protein sequence ID" value="GAA4424524.1"/>
    <property type="molecule type" value="Genomic_DNA"/>
</dbReference>
<keyword evidence="3" id="KW-1185">Reference proteome</keyword>
<dbReference type="InterPro" id="IPR008274">
    <property type="entry name" value="AldOxase/xan_DH_MoCoBD1"/>
</dbReference>
<accession>A0ABP8L911</accession>
<dbReference type="InterPro" id="IPR037165">
    <property type="entry name" value="AldOxase/xan_DH_Mopterin-bd_sf"/>
</dbReference>
<evidence type="ECO:0000313" key="3">
    <source>
        <dbReference type="Proteomes" id="UP001501788"/>
    </source>
</evidence>
<dbReference type="Proteomes" id="UP001501788">
    <property type="component" value="Unassembled WGS sequence"/>
</dbReference>
<dbReference type="Pfam" id="PF02738">
    <property type="entry name" value="MoCoBD_1"/>
    <property type="match status" value="1"/>
</dbReference>
<evidence type="ECO:0000259" key="1">
    <source>
        <dbReference type="SMART" id="SM01008"/>
    </source>
</evidence>
<evidence type="ECO:0000313" key="2">
    <source>
        <dbReference type="EMBL" id="GAA4424524.1"/>
    </source>
</evidence>